<evidence type="ECO:0000256" key="4">
    <source>
        <dbReference type="RuleBase" id="RU004003"/>
    </source>
</evidence>
<evidence type="ECO:0000256" key="5">
    <source>
        <dbReference type="RuleBase" id="RU004004"/>
    </source>
</evidence>
<evidence type="ECO:0000256" key="2">
    <source>
        <dbReference type="ARBA" id="ARBA00022729"/>
    </source>
</evidence>
<keyword evidence="3" id="KW-0472">Membrane</keyword>
<evidence type="ECO:0000256" key="1">
    <source>
        <dbReference type="ARBA" id="ARBA00004370"/>
    </source>
</evidence>
<evidence type="ECO:0000259" key="7">
    <source>
        <dbReference type="Pfam" id="PF00263"/>
    </source>
</evidence>
<dbReference type="Gene3D" id="3.30.1370.120">
    <property type="match status" value="1"/>
</dbReference>
<comment type="caution">
    <text evidence="9">The sequence shown here is derived from an EMBL/GenBank/DDBJ whole genome shotgun (WGS) entry which is preliminary data.</text>
</comment>
<comment type="similarity">
    <text evidence="4">Belongs to the bacterial secretin family.</text>
</comment>
<dbReference type="InterPro" id="IPR005644">
    <property type="entry name" value="NolW-like"/>
</dbReference>
<sequence length="692" mass="73602">MTKRHVLLLTAVLGMASAQSQSVTTPNASNVSNAIKNAVADPNLTNEVITVNTGTYVGPLSTLLASIAKSARYDVVFNFNVDALALINGEIVKTNSPATQSTNTSSPEGTDNIINYATPLGRPAELPARPVVYNFISKPFNQVWPLLMDVYDLQYEVINLGSGKIIRISQRPAQLAIPLRFITAKYAEQKALEFFGVPSYNELPIYDNQGKVVDKVRQFDRYVLTSTSMRILADIENNRLIAGGTSEESAKIRSFVSTIDVPKIAADSIPQARTVYEVKSNTEDAISVLKSQFPDLVATPVGKTSQIIITGDQSKISTAISLLNQVDKPAAATPTGPQTVQKVFQLVNASAEEVKATLEGTLARDLNAPVDLSAAKLVDPVTGQPYVGTLANAPMNQQTTTPATTAPTATAQTTTATIIADKRTNTVIVRGTQIQVNQVAELIPQLDKVVPQINVQVRIQEITQQATRSLGLDWAVNFGGFKVKLGSAGVGATFDPTQSLMGFNIFPTLNALETQNLAKKVYDGSITMQSGQRALTSNGLTANVSSTAAASIKSGGRLEVSIPSSAANVAAIQRQIDYGVNLDFFDPQVAPDGSITLRVRGQVNDLTTKIPDNGVGVPNILQFTNSEAQSVVTFKSGQTLLLTGLMGNKSTESNKGVPYLSSIPVIGAAFGSQTYDKSATQLLVVITGTVVQ</sequence>
<dbReference type="InterPro" id="IPR050810">
    <property type="entry name" value="Bact_Secretion_Sys_Channel"/>
</dbReference>
<keyword evidence="2 6" id="KW-0732">Signal</keyword>
<accession>A0ABP9VBH6</accession>
<dbReference type="PANTHER" id="PTHR30332">
    <property type="entry name" value="PROBABLE GENERAL SECRETION PATHWAY PROTEIN D"/>
    <property type="match status" value="1"/>
</dbReference>
<dbReference type="InterPro" id="IPR004846">
    <property type="entry name" value="T2SS/T3SS_dom"/>
</dbReference>
<proteinExistence type="inferred from homology"/>
<dbReference type="RefSeq" id="WP_353542560.1">
    <property type="nucleotide sequence ID" value="NZ_BAABRN010000026.1"/>
</dbReference>
<comment type="subcellular location">
    <subcellularLocation>
        <location evidence="5">Cell outer membrane</location>
    </subcellularLocation>
    <subcellularLocation>
        <location evidence="1">Membrane</location>
    </subcellularLocation>
</comment>
<feature type="chain" id="PRO_5046689657" evidence="6">
    <location>
        <begin position="21"/>
        <end position="692"/>
    </location>
</feature>
<keyword evidence="5" id="KW-0813">Transport</keyword>
<dbReference type="Proteomes" id="UP001458946">
    <property type="component" value="Unassembled WGS sequence"/>
</dbReference>
<evidence type="ECO:0000259" key="8">
    <source>
        <dbReference type="Pfam" id="PF03958"/>
    </source>
</evidence>
<organism evidence="9 10">
    <name type="scientific">Deinococcus xinjiangensis</name>
    <dbReference type="NCBI Taxonomy" id="457454"/>
    <lineage>
        <taxon>Bacteria</taxon>
        <taxon>Thermotogati</taxon>
        <taxon>Deinococcota</taxon>
        <taxon>Deinococci</taxon>
        <taxon>Deinococcales</taxon>
        <taxon>Deinococcaceae</taxon>
        <taxon>Deinococcus</taxon>
    </lineage>
</organism>
<evidence type="ECO:0000313" key="9">
    <source>
        <dbReference type="EMBL" id="GAA5502592.1"/>
    </source>
</evidence>
<dbReference type="PANTHER" id="PTHR30332:SF17">
    <property type="entry name" value="TYPE IV PILIATION SYSTEM PROTEIN DR_0774-RELATED"/>
    <property type="match status" value="1"/>
</dbReference>
<feature type="signal peptide" evidence="6">
    <location>
        <begin position="1"/>
        <end position="20"/>
    </location>
</feature>
<dbReference type="PRINTS" id="PR00811">
    <property type="entry name" value="BCTERIALGSPD"/>
</dbReference>
<name>A0ABP9VBH6_9DEIO</name>
<evidence type="ECO:0000313" key="10">
    <source>
        <dbReference type="Proteomes" id="UP001458946"/>
    </source>
</evidence>
<evidence type="ECO:0000256" key="6">
    <source>
        <dbReference type="SAM" id="SignalP"/>
    </source>
</evidence>
<dbReference type="InterPro" id="IPR038591">
    <property type="entry name" value="NolW-like_sf"/>
</dbReference>
<protein>
    <submittedName>
        <fullName evidence="9">Type IV piliation system protein DR_0774</fullName>
    </submittedName>
</protein>
<dbReference type="InterPro" id="IPR001775">
    <property type="entry name" value="GspD/PilQ"/>
</dbReference>
<dbReference type="Pfam" id="PF00263">
    <property type="entry name" value="Secretin"/>
    <property type="match status" value="1"/>
</dbReference>
<dbReference type="EMBL" id="BAABRN010000026">
    <property type="protein sequence ID" value="GAA5502592.1"/>
    <property type="molecule type" value="Genomic_DNA"/>
</dbReference>
<keyword evidence="10" id="KW-1185">Reference proteome</keyword>
<gene>
    <name evidence="9" type="ORF">Dxin01_02336</name>
</gene>
<feature type="domain" description="NolW-like" evidence="8">
    <location>
        <begin position="342"/>
        <end position="452"/>
    </location>
</feature>
<dbReference type="Pfam" id="PF03958">
    <property type="entry name" value="Secretin_N"/>
    <property type="match status" value="1"/>
</dbReference>
<reference evidence="9 10" key="1">
    <citation type="submission" date="2024-02" db="EMBL/GenBank/DDBJ databases">
        <title>Deinococcus xinjiangensis NBRC 107630.</title>
        <authorList>
            <person name="Ichikawa N."/>
            <person name="Katano-Makiyama Y."/>
            <person name="Hidaka K."/>
        </authorList>
    </citation>
    <scope>NUCLEOTIDE SEQUENCE [LARGE SCALE GENOMIC DNA]</scope>
    <source>
        <strain evidence="9 10">NBRC 107630</strain>
    </source>
</reference>
<feature type="domain" description="Type II/III secretion system secretin-like" evidence="7">
    <location>
        <begin position="511"/>
        <end position="691"/>
    </location>
</feature>
<evidence type="ECO:0000256" key="3">
    <source>
        <dbReference type="ARBA" id="ARBA00023136"/>
    </source>
</evidence>